<keyword evidence="5" id="KW-0206">Cytoskeleton</keyword>
<evidence type="ECO:0000256" key="2">
    <source>
        <dbReference type="ARBA" id="ARBA00022443"/>
    </source>
</evidence>
<feature type="domain" description="F-BAR" evidence="10">
    <location>
        <begin position="27"/>
        <end position="270"/>
    </location>
</feature>
<dbReference type="Gene3D" id="2.30.30.40">
    <property type="entry name" value="SH3 Domains"/>
    <property type="match status" value="2"/>
</dbReference>
<dbReference type="SMART" id="SM00326">
    <property type="entry name" value="SH3"/>
    <property type="match status" value="2"/>
</dbReference>
<dbReference type="GO" id="GO:0005737">
    <property type="term" value="C:cytoplasm"/>
    <property type="evidence" value="ECO:0007669"/>
    <property type="project" value="TreeGrafter"/>
</dbReference>
<dbReference type="EMBL" id="KB008090">
    <property type="protein sequence ID" value="ELR13568.1"/>
    <property type="molecule type" value="Genomic_DNA"/>
</dbReference>
<organism evidence="11 12">
    <name type="scientific">Acanthamoeba castellanii (strain ATCC 30010 / Neff)</name>
    <dbReference type="NCBI Taxonomy" id="1257118"/>
    <lineage>
        <taxon>Eukaryota</taxon>
        <taxon>Amoebozoa</taxon>
        <taxon>Discosea</taxon>
        <taxon>Longamoebia</taxon>
        <taxon>Centramoebida</taxon>
        <taxon>Acanthamoebidae</taxon>
        <taxon>Acanthamoeba</taxon>
    </lineage>
</organism>
<gene>
    <name evidence="11" type="ORF">ACA1_358660</name>
</gene>
<keyword evidence="4" id="KW-0597">Phosphoprotein</keyword>
<dbReference type="PROSITE" id="PS51741">
    <property type="entry name" value="F_BAR"/>
    <property type="match status" value="1"/>
</dbReference>
<dbReference type="Pfam" id="PF00018">
    <property type="entry name" value="SH3_1"/>
    <property type="match status" value="1"/>
</dbReference>
<dbReference type="OrthoDB" id="14167at2759"/>
<comment type="subcellular location">
    <subcellularLocation>
        <location evidence="1">Cytoplasm</location>
        <location evidence="1">Cytoskeleton</location>
    </subcellularLocation>
</comment>
<dbReference type="PANTHER" id="PTHR23065:SF7">
    <property type="entry name" value="NOSTRIN, ISOFORM H"/>
    <property type="match status" value="1"/>
</dbReference>
<evidence type="ECO:0000313" key="12">
    <source>
        <dbReference type="Proteomes" id="UP000011083"/>
    </source>
</evidence>
<dbReference type="SUPFAM" id="SSF103657">
    <property type="entry name" value="BAR/IMD domain-like"/>
    <property type="match status" value="1"/>
</dbReference>
<evidence type="ECO:0000256" key="3">
    <source>
        <dbReference type="ARBA" id="ARBA00022490"/>
    </source>
</evidence>
<dbReference type="InterPro" id="IPR027267">
    <property type="entry name" value="AH/BAR_dom_sf"/>
</dbReference>
<dbReference type="RefSeq" id="XP_004335581.1">
    <property type="nucleotide sequence ID" value="XM_004335533.1"/>
</dbReference>
<dbReference type="PROSITE" id="PS50002">
    <property type="entry name" value="SH3"/>
    <property type="match status" value="2"/>
</dbReference>
<sequence length="669" mass="73085">MAAAPPSFVPSGSGTSALLSPRPSPRLSYEQELWGGLELAEKRVEEGRKTYREVQSFIEEMIDLELSYVKGFKKLSARQSQCTEGGTLGSAWQAFRKYLHINADMHALLMEHWRKASFALQDHCAQQTKATINYFAEATKLNKEREKGLAEVMRAELAKQQYEGAQNDSSIATTKLVKLNAILQTLLKECETSEKLYGKAVEDFNAAQEQHVQETKKILHALEAMEESRIVTMKSIFEEGCMTWGGSFTHQPEALGAVQKIIKNIDSQKDIQNWILSNRTGQSLPAPLAVEPWQPASKFRRDRSSSGNSVRFKFKPEGVGTVIVSTTSGVVPTANSPPIKRTREEAKKEEAEKEKTAERDEPTEKRFPRVQVLYPYEAEEEGELSINAGDIITVLEIEEEGWWKGEIDGRVGSFPSNYVRPLSTTSTSASPSTSSDSFSAIVSNDDSDFSSDSKGKTPQQARGAPPSGRSLADFRSSVDDLASPPLSPSSSYTALSTSSPSLLTFLEQQKQQPSSALPSPGSSPGVRGSECKRGGKLVRTGGQRRIVKDDDMEDDDVDTTANSGGGGGDGGGNGALERPTLGTLPIPIPATLSLSPQATPPTAVATVDEPGFECVVLFDFEAENEDELTIRVGEMLRVTEEVEQWYVGVYPDGRTGMFPSNYVQRTDGL</sequence>
<dbReference type="GO" id="GO:0005886">
    <property type="term" value="C:plasma membrane"/>
    <property type="evidence" value="ECO:0007669"/>
    <property type="project" value="TreeGrafter"/>
</dbReference>
<feature type="compositionally biased region" description="Gly residues" evidence="8">
    <location>
        <begin position="563"/>
        <end position="574"/>
    </location>
</feature>
<dbReference type="InterPro" id="IPR036028">
    <property type="entry name" value="SH3-like_dom_sf"/>
</dbReference>
<dbReference type="STRING" id="1257118.L8GLJ2"/>
<keyword evidence="3" id="KW-0963">Cytoplasm</keyword>
<evidence type="ECO:0000256" key="7">
    <source>
        <dbReference type="PROSITE-ProRule" id="PRU01077"/>
    </source>
</evidence>
<proteinExistence type="predicted"/>
<evidence type="ECO:0000256" key="4">
    <source>
        <dbReference type="ARBA" id="ARBA00022553"/>
    </source>
</evidence>
<dbReference type="InterPro" id="IPR001452">
    <property type="entry name" value="SH3_domain"/>
</dbReference>
<feature type="region of interest" description="Disordered" evidence="8">
    <location>
        <begin position="422"/>
        <end position="495"/>
    </location>
</feature>
<dbReference type="SMART" id="SM00055">
    <property type="entry name" value="FCH"/>
    <property type="match status" value="1"/>
</dbReference>
<feature type="region of interest" description="Disordered" evidence="8">
    <location>
        <begin position="329"/>
        <end position="364"/>
    </location>
</feature>
<dbReference type="Pfam" id="PF14604">
    <property type="entry name" value="SH3_9"/>
    <property type="match status" value="1"/>
</dbReference>
<dbReference type="PRINTS" id="PR00499">
    <property type="entry name" value="P67PHOX"/>
</dbReference>
<dbReference type="InterPro" id="IPR001060">
    <property type="entry name" value="FCH_dom"/>
</dbReference>
<feature type="domain" description="SH3" evidence="9">
    <location>
        <begin position="609"/>
        <end position="668"/>
    </location>
</feature>
<keyword evidence="7" id="KW-0175">Coiled coil</keyword>
<evidence type="ECO:0000259" key="10">
    <source>
        <dbReference type="PROSITE" id="PS51741"/>
    </source>
</evidence>
<dbReference type="PRINTS" id="PR00452">
    <property type="entry name" value="SH3DOMAIN"/>
</dbReference>
<accession>L8GLJ2</accession>
<feature type="compositionally biased region" description="Low complexity" evidence="8">
    <location>
        <begin position="423"/>
        <end position="439"/>
    </location>
</feature>
<dbReference type="VEuPathDB" id="AmoebaDB:ACA1_358660"/>
<reference evidence="11 12" key="1">
    <citation type="journal article" date="2013" name="Genome Biol.">
        <title>Genome of Acanthamoeba castellanii highlights extensive lateral gene transfer and early evolution of tyrosine kinase signaling.</title>
        <authorList>
            <person name="Clarke M."/>
            <person name="Lohan A.J."/>
            <person name="Liu B."/>
            <person name="Lagkouvardos I."/>
            <person name="Roy S."/>
            <person name="Zafar N."/>
            <person name="Bertelli C."/>
            <person name="Schilde C."/>
            <person name="Kianianmomeni A."/>
            <person name="Burglin T.R."/>
            <person name="Frech C."/>
            <person name="Turcotte B."/>
            <person name="Kopec K.O."/>
            <person name="Synnott J.M."/>
            <person name="Choo C."/>
            <person name="Paponov I."/>
            <person name="Finkler A."/>
            <person name="Soon Heng Tan C."/>
            <person name="Hutchins A.P."/>
            <person name="Weinmeier T."/>
            <person name="Rattei T."/>
            <person name="Chu J.S."/>
            <person name="Gimenez G."/>
            <person name="Irimia M."/>
            <person name="Rigden D.J."/>
            <person name="Fitzpatrick D.A."/>
            <person name="Lorenzo-Morales J."/>
            <person name="Bateman A."/>
            <person name="Chiu C.H."/>
            <person name="Tang P."/>
            <person name="Hegemann P."/>
            <person name="Fromm H."/>
            <person name="Raoult D."/>
            <person name="Greub G."/>
            <person name="Miranda-Saavedra D."/>
            <person name="Chen N."/>
            <person name="Nash P."/>
            <person name="Ginger M.L."/>
            <person name="Horn M."/>
            <person name="Schaap P."/>
            <person name="Caler L."/>
            <person name="Loftus B."/>
        </authorList>
    </citation>
    <scope>NUCLEOTIDE SEQUENCE [LARGE SCALE GENOMIC DNA]</scope>
    <source>
        <strain evidence="11 12">Neff</strain>
    </source>
</reference>
<dbReference type="SUPFAM" id="SSF50044">
    <property type="entry name" value="SH3-domain"/>
    <property type="match status" value="2"/>
</dbReference>
<dbReference type="Pfam" id="PF00611">
    <property type="entry name" value="FCH"/>
    <property type="match status" value="1"/>
</dbReference>
<evidence type="ECO:0000313" key="11">
    <source>
        <dbReference type="EMBL" id="ELR13568.1"/>
    </source>
</evidence>
<keyword evidence="12" id="KW-1185">Reference proteome</keyword>
<feature type="compositionally biased region" description="Low complexity" evidence="8">
    <location>
        <begin position="513"/>
        <end position="528"/>
    </location>
</feature>
<dbReference type="KEGG" id="acan:ACA1_358660"/>
<feature type="domain" description="SH3" evidence="9">
    <location>
        <begin position="365"/>
        <end position="424"/>
    </location>
</feature>
<dbReference type="InterPro" id="IPR031160">
    <property type="entry name" value="F_BAR_dom"/>
</dbReference>
<feature type="region of interest" description="Disordered" evidence="8">
    <location>
        <begin position="1"/>
        <end position="24"/>
    </location>
</feature>
<name>L8GLJ2_ACACF</name>
<evidence type="ECO:0000256" key="8">
    <source>
        <dbReference type="SAM" id="MobiDB-lite"/>
    </source>
</evidence>
<dbReference type="CDD" id="cd00174">
    <property type="entry name" value="SH3"/>
    <property type="match status" value="2"/>
</dbReference>
<feature type="region of interest" description="Disordered" evidence="8">
    <location>
        <begin position="507"/>
        <end position="581"/>
    </location>
</feature>
<feature type="compositionally biased region" description="Low complexity" evidence="8">
    <location>
        <begin position="479"/>
        <end position="495"/>
    </location>
</feature>
<evidence type="ECO:0000256" key="5">
    <source>
        <dbReference type="ARBA" id="ARBA00023212"/>
    </source>
</evidence>
<dbReference type="FunFam" id="2.30.30.40:FF:000072">
    <property type="entry name" value="Unconventional Myosin IB"/>
    <property type="match status" value="1"/>
</dbReference>
<feature type="compositionally biased region" description="Basic and acidic residues" evidence="8">
    <location>
        <begin position="341"/>
        <end position="364"/>
    </location>
</feature>
<dbReference type="Proteomes" id="UP000011083">
    <property type="component" value="Unassembled WGS sequence"/>
</dbReference>
<dbReference type="PANTHER" id="PTHR23065">
    <property type="entry name" value="PROLINE-SERINE-THREONINE PHOSPHATASE INTERACTING PROTEIN 1"/>
    <property type="match status" value="1"/>
</dbReference>
<dbReference type="Gene3D" id="1.20.1270.60">
    <property type="entry name" value="Arfaptin homology (AH) domain/BAR domain"/>
    <property type="match status" value="1"/>
</dbReference>
<dbReference type="GO" id="GO:0043226">
    <property type="term" value="C:organelle"/>
    <property type="evidence" value="ECO:0007669"/>
    <property type="project" value="UniProtKB-ARBA"/>
</dbReference>
<dbReference type="AlphaFoldDB" id="L8GLJ2"/>
<evidence type="ECO:0000256" key="1">
    <source>
        <dbReference type="ARBA" id="ARBA00004245"/>
    </source>
</evidence>
<evidence type="ECO:0000256" key="6">
    <source>
        <dbReference type="PROSITE-ProRule" id="PRU00192"/>
    </source>
</evidence>
<protein>
    <submittedName>
        <fullName evidence="11">SH3 domain containing protein</fullName>
    </submittedName>
</protein>
<keyword evidence="2 6" id="KW-0728">SH3 domain</keyword>
<dbReference type="GeneID" id="14914125"/>
<evidence type="ECO:0000259" key="9">
    <source>
        <dbReference type="PROSITE" id="PS50002"/>
    </source>
</evidence>